<dbReference type="Pfam" id="PF10270">
    <property type="entry name" value="MMgT"/>
    <property type="match status" value="1"/>
</dbReference>
<sequence>MTWVSKTVTLAGLLLLTHSGYSAYEYSAITPTFAQGTLNIASAVPVDIRLQTIFATLLISLGLVTGSGKLRPIRWQVWAGKIERQGRTAFVDGSGQLDKDFCGCPLSVLESRPSFLNIRMERHEFAAWMGGRT</sequence>
<evidence type="ECO:0000256" key="3">
    <source>
        <dbReference type="ARBA" id="ARBA00022692"/>
    </source>
</evidence>
<proteinExistence type="inferred from homology"/>
<gene>
    <name evidence="7" type="ORF">E4U43_008380</name>
</gene>
<keyword evidence="5" id="KW-0472">Membrane</keyword>
<dbReference type="InterPro" id="IPR018937">
    <property type="entry name" value="MMgT"/>
</dbReference>
<keyword evidence="8" id="KW-1185">Reference proteome</keyword>
<dbReference type="PANTHER" id="PTHR28144:SF1">
    <property type="entry name" value="ER MEMBRANE PROTEIN COMPLEX SUBUNIT 5"/>
    <property type="match status" value="1"/>
</dbReference>
<keyword evidence="6" id="KW-0732">Signal</keyword>
<reference evidence="7" key="1">
    <citation type="journal article" date="2020" name="bioRxiv">
        <title>Whole genome comparisons of ergot fungi reveals the divergence and evolution of species within the genus Claviceps are the result of varying mechanisms driving genome evolution and host range expansion.</title>
        <authorList>
            <person name="Wyka S.A."/>
            <person name="Mondo S.J."/>
            <person name="Liu M."/>
            <person name="Dettman J."/>
            <person name="Nalam V."/>
            <person name="Broders K.D."/>
        </authorList>
    </citation>
    <scope>NUCLEOTIDE SEQUENCE</scope>
    <source>
        <strain evidence="7">CCC 602</strain>
    </source>
</reference>
<comment type="subcellular location">
    <subcellularLocation>
        <location evidence="1">Endomembrane system</location>
        <topology evidence="1">Multi-pass membrane protein</topology>
    </subcellularLocation>
</comment>
<feature type="signal peptide" evidence="6">
    <location>
        <begin position="1"/>
        <end position="22"/>
    </location>
</feature>
<evidence type="ECO:0000313" key="8">
    <source>
        <dbReference type="Proteomes" id="UP000748025"/>
    </source>
</evidence>
<evidence type="ECO:0000256" key="1">
    <source>
        <dbReference type="ARBA" id="ARBA00004127"/>
    </source>
</evidence>
<keyword evidence="4" id="KW-1133">Transmembrane helix</keyword>
<feature type="chain" id="PRO_5040470486" evidence="6">
    <location>
        <begin position="23"/>
        <end position="133"/>
    </location>
</feature>
<evidence type="ECO:0000256" key="5">
    <source>
        <dbReference type="ARBA" id="ARBA00023136"/>
    </source>
</evidence>
<comment type="caution">
    <text evidence="7">The sequence shown here is derived from an EMBL/GenBank/DDBJ whole genome shotgun (WGS) entry which is preliminary data.</text>
</comment>
<accession>A0A9P7NJ34</accession>
<dbReference type="OrthoDB" id="44756at2759"/>
<dbReference type="GO" id="GO:0034975">
    <property type="term" value="P:protein folding in endoplasmic reticulum"/>
    <property type="evidence" value="ECO:0007669"/>
    <property type="project" value="TreeGrafter"/>
</dbReference>
<dbReference type="Proteomes" id="UP000748025">
    <property type="component" value="Unassembled WGS sequence"/>
</dbReference>
<keyword evidence="3" id="KW-0812">Transmembrane</keyword>
<dbReference type="PANTHER" id="PTHR28144">
    <property type="entry name" value="ER MEMBRANE PROTEIN COMPLEX SUBUNIT 5"/>
    <property type="match status" value="1"/>
</dbReference>
<dbReference type="InterPro" id="IPR053279">
    <property type="entry name" value="EMC_subunit"/>
</dbReference>
<comment type="similarity">
    <text evidence="2">Belongs to the membrane magnesium transporter (TC 1.A.67) family.</text>
</comment>
<dbReference type="GO" id="GO:0072546">
    <property type="term" value="C:EMC complex"/>
    <property type="evidence" value="ECO:0007669"/>
    <property type="project" value="TreeGrafter"/>
</dbReference>
<name>A0A9P7NJ34_9HYPO</name>
<organism evidence="7 8">
    <name type="scientific">Claviceps pusilla</name>
    <dbReference type="NCBI Taxonomy" id="123648"/>
    <lineage>
        <taxon>Eukaryota</taxon>
        <taxon>Fungi</taxon>
        <taxon>Dikarya</taxon>
        <taxon>Ascomycota</taxon>
        <taxon>Pezizomycotina</taxon>
        <taxon>Sordariomycetes</taxon>
        <taxon>Hypocreomycetidae</taxon>
        <taxon>Hypocreales</taxon>
        <taxon>Clavicipitaceae</taxon>
        <taxon>Claviceps</taxon>
    </lineage>
</organism>
<evidence type="ECO:0000256" key="2">
    <source>
        <dbReference type="ARBA" id="ARBA00006109"/>
    </source>
</evidence>
<evidence type="ECO:0000256" key="4">
    <source>
        <dbReference type="ARBA" id="ARBA00022989"/>
    </source>
</evidence>
<dbReference type="EMBL" id="SRPW01000009">
    <property type="protein sequence ID" value="KAG6018442.1"/>
    <property type="molecule type" value="Genomic_DNA"/>
</dbReference>
<evidence type="ECO:0000313" key="7">
    <source>
        <dbReference type="EMBL" id="KAG6018442.1"/>
    </source>
</evidence>
<protein>
    <submittedName>
        <fullName evidence="7">Uncharacterized protein</fullName>
    </submittedName>
</protein>
<dbReference type="AlphaFoldDB" id="A0A9P7NJ34"/>
<evidence type="ECO:0000256" key="6">
    <source>
        <dbReference type="SAM" id="SignalP"/>
    </source>
</evidence>